<keyword evidence="1" id="KW-0472">Membrane</keyword>
<dbReference type="EMBL" id="JAVDVX010000007">
    <property type="protein sequence ID" value="MDR7091609.1"/>
    <property type="molecule type" value="Genomic_DNA"/>
</dbReference>
<feature type="transmembrane region" description="Helical" evidence="1">
    <location>
        <begin position="42"/>
        <end position="60"/>
    </location>
</feature>
<reference evidence="2 3" key="1">
    <citation type="submission" date="2023-07" db="EMBL/GenBank/DDBJ databases">
        <title>Sorghum-associated microbial communities from plants grown in Nebraska, USA.</title>
        <authorList>
            <person name="Schachtman D."/>
        </authorList>
    </citation>
    <scope>NUCLEOTIDE SEQUENCE [LARGE SCALE GENOMIC DNA]</scope>
    <source>
        <strain evidence="2 3">BE190</strain>
    </source>
</reference>
<keyword evidence="1" id="KW-1133">Transmembrane helix</keyword>
<feature type="transmembrane region" description="Helical" evidence="1">
    <location>
        <begin position="12"/>
        <end position="30"/>
    </location>
</feature>
<evidence type="ECO:0000313" key="2">
    <source>
        <dbReference type="EMBL" id="MDR7091609.1"/>
    </source>
</evidence>
<comment type="caution">
    <text evidence="2">The sequence shown here is derived from an EMBL/GenBank/DDBJ whole genome shotgun (WGS) entry which is preliminary data.</text>
</comment>
<sequence length="135" mass="15854">MKLFRCARKPGGRFFFWIFMPLACLSFWSVIADAESSNIDKLGEVIVYSLIGTGLFGFSYNKKIFTMQFWRYFIPVAIGWDVYTLVSQDWSVFSESEMAVHIFIGITLICLGLMLFFQYFGLYKYAYQSQEIWDK</sequence>
<keyword evidence="1" id="KW-0812">Transmembrane</keyword>
<proteinExistence type="predicted"/>
<keyword evidence="3" id="KW-1185">Reference proteome</keyword>
<organism evidence="2 3">
    <name type="scientific">Cellvibrio fibrivorans</name>
    <dbReference type="NCBI Taxonomy" id="126350"/>
    <lineage>
        <taxon>Bacteria</taxon>
        <taxon>Pseudomonadati</taxon>
        <taxon>Pseudomonadota</taxon>
        <taxon>Gammaproteobacteria</taxon>
        <taxon>Cellvibrionales</taxon>
        <taxon>Cellvibrionaceae</taxon>
        <taxon>Cellvibrio</taxon>
    </lineage>
</organism>
<evidence type="ECO:0000313" key="3">
    <source>
        <dbReference type="Proteomes" id="UP001253595"/>
    </source>
</evidence>
<accession>A0ABU1V2H0</accession>
<dbReference type="Proteomes" id="UP001253595">
    <property type="component" value="Unassembled WGS sequence"/>
</dbReference>
<gene>
    <name evidence="2" type="ORF">J2X05_003644</name>
</gene>
<name>A0ABU1V2H0_9GAMM</name>
<evidence type="ECO:0000256" key="1">
    <source>
        <dbReference type="SAM" id="Phobius"/>
    </source>
</evidence>
<dbReference type="RefSeq" id="WP_310075079.1">
    <property type="nucleotide sequence ID" value="NZ_JAVDVX010000007.1"/>
</dbReference>
<feature type="transmembrane region" description="Helical" evidence="1">
    <location>
        <begin position="98"/>
        <end position="120"/>
    </location>
</feature>
<feature type="transmembrane region" description="Helical" evidence="1">
    <location>
        <begin position="69"/>
        <end position="86"/>
    </location>
</feature>
<protein>
    <submittedName>
        <fullName evidence="2">Uncharacterized protein</fullName>
    </submittedName>
</protein>